<proteinExistence type="predicted"/>
<dbReference type="EMBL" id="CP058649">
    <property type="protein sequence ID" value="QUI25321.1"/>
    <property type="molecule type" value="Genomic_DNA"/>
</dbReference>
<protein>
    <submittedName>
        <fullName evidence="5">PocR ligand-binding domain-containing protein</fullName>
    </submittedName>
</protein>
<evidence type="ECO:0000313" key="6">
    <source>
        <dbReference type="Proteomes" id="UP000683246"/>
    </source>
</evidence>
<keyword evidence="3" id="KW-0804">Transcription</keyword>
<accession>A0A8J8MPG5</accession>
<reference evidence="5" key="1">
    <citation type="submission" date="2020-07" db="EMBL/GenBank/DDBJ databases">
        <title>Vallitalea pronyensis genome.</title>
        <authorList>
            <person name="Postec A."/>
        </authorList>
    </citation>
    <scope>NUCLEOTIDE SEQUENCE</scope>
    <source>
        <strain evidence="5">FatNI3</strain>
    </source>
</reference>
<sequence>MNLLFNINDLKNLLVDYYNLTKMRIAIFDDGFHEIASYPDRLSTYCRIIRNDVAMHKKCTLCDYNAFIQCKQQKSLHIYACHAGLTEAIVPIFADQTIIGYIMLGQVLTTKDRHALWHEISESMKAHDVDLTALKIAFDNKRNVHQNVINSSAHMMKICASYLYSSHKLVLKKDSLPQKIDVFIGENLRNDLSVPLICNQFQIGKTKLYDIANQSYGMGIAKHITQIRLQRAKEYLMDTDLPIYEIADLVGIYDYNYFTKVFKKETGVTPKDFRKGNTLPV</sequence>
<dbReference type="InterPro" id="IPR018062">
    <property type="entry name" value="HTH_AraC-typ_CS"/>
</dbReference>
<dbReference type="PROSITE" id="PS00041">
    <property type="entry name" value="HTH_ARAC_FAMILY_1"/>
    <property type="match status" value="1"/>
</dbReference>
<evidence type="ECO:0000259" key="4">
    <source>
        <dbReference type="PROSITE" id="PS01124"/>
    </source>
</evidence>
<dbReference type="SMART" id="SM00342">
    <property type="entry name" value="HTH_ARAC"/>
    <property type="match status" value="1"/>
</dbReference>
<evidence type="ECO:0000313" key="5">
    <source>
        <dbReference type="EMBL" id="QUI25321.1"/>
    </source>
</evidence>
<dbReference type="GO" id="GO:0003700">
    <property type="term" value="F:DNA-binding transcription factor activity"/>
    <property type="evidence" value="ECO:0007669"/>
    <property type="project" value="InterPro"/>
</dbReference>
<dbReference type="InterPro" id="IPR020449">
    <property type="entry name" value="Tscrpt_reg_AraC-type_HTH"/>
</dbReference>
<dbReference type="Pfam" id="PF12833">
    <property type="entry name" value="HTH_18"/>
    <property type="match status" value="1"/>
</dbReference>
<dbReference type="InterPro" id="IPR018060">
    <property type="entry name" value="HTH_AraC"/>
</dbReference>
<dbReference type="RefSeq" id="WP_212696022.1">
    <property type="nucleotide sequence ID" value="NZ_CP058649.1"/>
</dbReference>
<gene>
    <name evidence="5" type="ORF">HZI73_24805</name>
</gene>
<dbReference type="AlphaFoldDB" id="A0A8J8MPG5"/>
<dbReference type="Proteomes" id="UP000683246">
    <property type="component" value="Chromosome"/>
</dbReference>
<dbReference type="InterPro" id="IPR018771">
    <property type="entry name" value="PocR_dom"/>
</dbReference>
<feature type="domain" description="HTH araC/xylS-type" evidence="4">
    <location>
        <begin position="178"/>
        <end position="276"/>
    </location>
</feature>
<keyword evidence="1" id="KW-0805">Transcription regulation</keyword>
<organism evidence="5 6">
    <name type="scientific">Vallitalea pronyensis</name>
    <dbReference type="NCBI Taxonomy" id="1348613"/>
    <lineage>
        <taxon>Bacteria</taxon>
        <taxon>Bacillati</taxon>
        <taxon>Bacillota</taxon>
        <taxon>Clostridia</taxon>
        <taxon>Lachnospirales</taxon>
        <taxon>Vallitaleaceae</taxon>
        <taxon>Vallitalea</taxon>
    </lineage>
</organism>
<keyword evidence="6" id="KW-1185">Reference proteome</keyword>
<evidence type="ECO:0000256" key="3">
    <source>
        <dbReference type="ARBA" id="ARBA00023163"/>
    </source>
</evidence>
<evidence type="ECO:0000256" key="2">
    <source>
        <dbReference type="ARBA" id="ARBA00023125"/>
    </source>
</evidence>
<dbReference type="GO" id="GO:0043565">
    <property type="term" value="F:sequence-specific DNA binding"/>
    <property type="evidence" value="ECO:0007669"/>
    <property type="project" value="InterPro"/>
</dbReference>
<dbReference type="Gene3D" id="1.10.10.60">
    <property type="entry name" value="Homeodomain-like"/>
    <property type="match status" value="1"/>
</dbReference>
<dbReference type="Pfam" id="PF10114">
    <property type="entry name" value="PocR"/>
    <property type="match status" value="1"/>
</dbReference>
<dbReference type="KEGG" id="vpy:HZI73_24805"/>
<dbReference type="InterPro" id="IPR009057">
    <property type="entry name" value="Homeodomain-like_sf"/>
</dbReference>
<name>A0A8J8MPG5_9FIRM</name>
<keyword evidence="2" id="KW-0238">DNA-binding</keyword>
<dbReference type="PROSITE" id="PS01124">
    <property type="entry name" value="HTH_ARAC_FAMILY_2"/>
    <property type="match status" value="1"/>
</dbReference>
<evidence type="ECO:0000256" key="1">
    <source>
        <dbReference type="ARBA" id="ARBA00023015"/>
    </source>
</evidence>
<dbReference type="PANTHER" id="PTHR43280:SF2">
    <property type="entry name" value="HTH-TYPE TRANSCRIPTIONAL REGULATOR EXSA"/>
    <property type="match status" value="1"/>
</dbReference>
<dbReference type="PRINTS" id="PR00032">
    <property type="entry name" value="HTHARAC"/>
</dbReference>
<dbReference type="PANTHER" id="PTHR43280">
    <property type="entry name" value="ARAC-FAMILY TRANSCRIPTIONAL REGULATOR"/>
    <property type="match status" value="1"/>
</dbReference>
<dbReference type="SUPFAM" id="SSF46689">
    <property type="entry name" value="Homeodomain-like"/>
    <property type="match status" value="1"/>
</dbReference>